<feature type="coiled-coil region" evidence="1">
    <location>
        <begin position="128"/>
        <end position="155"/>
    </location>
</feature>
<protein>
    <submittedName>
        <fullName evidence="2">2967_t:CDS:1</fullName>
    </submittedName>
</protein>
<evidence type="ECO:0000313" key="2">
    <source>
        <dbReference type="EMBL" id="CAG8595288.1"/>
    </source>
</evidence>
<dbReference type="OrthoDB" id="2411093at2759"/>
<organism evidence="2 3">
    <name type="scientific">Racocetra fulgida</name>
    <dbReference type="NCBI Taxonomy" id="60492"/>
    <lineage>
        <taxon>Eukaryota</taxon>
        <taxon>Fungi</taxon>
        <taxon>Fungi incertae sedis</taxon>
        <taxon>Mucoromycota</taxon>
        <taxon>Glomeromycotina</taxon>
        <taxon>Glomeromycetes</taxon>
        <taxon>Diversisporales</taxon>
        <taxon>Gigasporaceae</taxon>
        <taxon>Racocetra</taxon>
    </lineage>
</organism>
<dbReference type="Proteomes" id="UP000789396">
    <property type="component" value="Unassembled WGS sequence"/>
</dbReference>
<dbReference type="EMBL" id="CAJVPZ010008186">
    <property type="protein sequence ID" value="CAG8595288.1"/>
    <property type="molecule type" value="Genomic_DNA"/>
</dbReference>
<keyword evidence="1" id="KW-0175">Coiled coil</keyword>
<dbReference type="AlphaFoldDB" id="A0A9N9C8U9"/>
<feature type="non-terminal residue" evidence="2">
    <location>
        <position position="160"/>
    </location>
</feature>
<comment type="caution">
    <text evidence="2">The sequence shown here is derived from an EMBL/GenBank/DDBJ whole genome shotgun (WGS) entry which is preliminary data.</text>
</comment>
<proteinExistence type="predicted"/>
<reference evidence="2" key="1">
    <citation type="submission" date="2021-06" db="EMBL/GenBank/DDBJ databases">
        <authorList>
            <person name="Kallberg Y."/>
            <person name="Tangrot J."/>
            <person name="Rosling A."/>
        </authorList>
    </citation>
    <scope>NUCLEOTIDE SEQUENCE</scope>
    <source>
        <strain evidence="2">IN212</strain>
    </source>
</reference>
<evidence type="ECO:0000256" key="1">
    <source>
        <dbReference type="SAM" id="Coils"/>
    </source>
</evidence>
<accession>A0A9N9C8U9</accession>
<name>A0A9N9C8U9_9GLOM</name>
<keyword evidence="3" id="KW-1185">Reference proteome</keyword>
<evidence type="ECO:0000313" key="3">
    <source>
        <dbReference type="Proteomes" id="UP000789396"/>
    </source>
</evidence>
<sequence length="160" mass="18262">NKNADQFTNLLAKRTIGQIRLLSLSLFLLVDLTIVLDDEVQQIHKIIPQIDSDLIPQIHKTLTNVVNHTKDEEIFQSIREITESQKTNTLKLFTSMRNPKGKHVNQVISPYLQKQALDFITDPQKGQVKKLKVKNAELESSNKKLLKNNQNLISKAQSLV</sequence>
<gene>
    <name evidence="2" type="ORF">RFULGI_LOCUS6393</name>
</gene>